<dbReference type="GO" id="GO:0008239">
    <property type="term" value="F:dipeptidyl-peptidase activity"/>
    <property type="evidence" value="ECO:0007669"/>
    <property type="project" value="UniProtKB-EC"/>
</dbReference>
<dbReference type="EMBL" id="JACBAF010002310">
    <property type="protein sequence ID" value="KAF7156567.1"/>
    <property type="molecule type" value="Genomic_DNA"/>
</dbReference>
<evidence type="ECO:0000256" key="10">
    <source>
        <dbReference type="ARBA" id="ARBA00022723"/>
    </source>
</evidence>
<dbReference type="PROSITE" id="PS50011">
    <property type="entry name" value="PROTEIN_KINASE_DOM"/>
    <property type="match status" value="1"/>
</dbReference>
<dbReference type="Pfam" id="PF03571">
    <property type="entry name" value="Peptidase_M49"/>
    <property type="match status" value="1"/>
</dbReference>
<dbReference type="InterPro" id="IPR039461">
    <property type="entry name" value="Peptidase_M49"/>
</dbReference>
<dbReference type="GO" id="GO:0046872">
    <property type="term" value="F:metal ion binding"/>
    <property type="evidence" value="ECO:0007669"/>
    <property type="project" value="UniProtKB-KW"/>
</dbReference>
<comment type="similarity">
    <text evidence="4">Belongs to the peptidase M49 family.</text>
</comment>
<feature type="compositionally biased region" description="Polar residues" evidence="16">
    <location>
        <begin position="875"/>
        <end position="908"/>
    </location>
</feature>
<comment type="catalytic activity">
    <reaction evidence="1">
        <text>Release of an N-terminal dipeptide from a peptide comprising four or more residues, with broad specificity. Also acts on dipeptidyl 2-naphthylamides.</text>
        <dbReference type="EC" id="3.4.14.4"/>
    </reaction>
</comment>
<proteinExistence type="inferred from homology"/>
<dbReference type="Pfam" id="PF00069">
    <property type="entry name" value="Pkinase"/>
    <property type="match status" value="1"/>
</dbReference>
<dbReference type="FunFam" id="3.30.540.30:FF:000002">
    <property type="entry name" value="Dipeptidyl peptidase 3"/>
    <property type="match status" value="1"/>
</dbReference>
<evidence type="ECO:0000256" key="13">
    <source>
        <dbReference type="ARBA" id="ARBA00023049"/>
    </source>
</evidence>
<dbReference type="OrthoDB" id="4694525at2759"/>
<keyword evidence="13" id="KW-0482">Metalloprotease</keyword>
<dbReference type="SMART" id="SM00220">
    <property type="entry name" value="S_TKc"/>
    <property type="match status" value="1"/>
</dbReference>
<evidence type="ECO:0000256" key="15">
    <source>
        <dbReference type="ARBA" id="ARBA00032119"/>
    </source>
</evidence>
<dbReference type="Proteomes" id="UP000662466">
    <property type="component" value="Unassembled WGS sequence"/>
</dbReference>
<dbReference type="GO" id="GO:0006508">
    <property type="term" value="P:proteolysis"/>
    <property type="evidence" value="ECO:0007669"/>
    <property type="project" value="UniProtKB-KW"/>
</dbReference>
<keyword evidence="10" id="KW-0479">Metal-binding</keyword>
<dbReference type="GO" id="GO:0008237">
    <property type="term" value="F:metallopeptidase activity"/>
    <property type="evidence" value="ECO:0007669"/>
    <property type="project" value="UniProtKB-KW"/>
</dbReference>
<accession>A0A8H6UJE1</accession>
<evidence type="ECO:0000256" key="16">
    <source>
        <dbReference type="SAM" id="MobiDB-lite"/>
    </source>
</evidence>
<feature type="compositionally biased region" description="Low complexity" evidence="16">
    <location>
        <begin position="1588"/>
        <end position="1597"/>
    </location>
</feature>
<dbReference type="InterPro" id="IPR000719">
    <property type="entry name" value="Prot_kinase_dom"/>
</dbReference>
<feature type="region of interest" description="Disordered" evidence="16">
    <location>
        <begin position="1662"/>
        <end position="1686"/>
    </location>
</feature>
<dbReference type="InterPro" id="IPR011989">
    <property type="entry name" value="ARM-like"/>
</dbReference>
<evidence type="ECO:0000256" key="8">
    <source>
        <dbReference type="ARBA" id="ARBA00022490"/>
    </source>
</evidence>
<reference evidence="19" key="1">
    <citation type="submission" date="2020-06" db="EMBL/GenBank/DDBJ databases">
        <title>Draft genome sequences of strains closely related to Aspergillus parafelis and Aspergillus hiratsukae.</title>
        <authorList>
            <person name="Dos Santos R.A.C."/>
            <person name="Rivero-Menendez O."/>
            <person name="Steenwyk J.L."/>
            <person name="Mead M.E."/>
            <person name="Goldman G.H."/>
            <person name="Alastruey-Izquierdo A."/>
            <person name="Rokas A."/>
        </authorList>
    </citation>
    <scope>NUCLEOTIDE SEQUENCE</scope>
    <source>
        <strain evidence="18">CNM-CM5793</strain>
        <strain evidence="19">CNM-CM6106</strain>
    </source>
</reference>
<keyword evidence="20" id="KW-1185">Reference proteome</keyword>
<organism evidence="19 21">
    <name type="scientific">Aspergillus hiratsukae</name>
    <dbReference type="NCBI Taxonomy" id="1194566"/>
    <lineage>
        <taxon>Eukaryota</taxon>
        <taxon>Fungi</taxon>
        <taxon>Dikarya</taxon>
        <taxon>Ascomycota</taxon>
        <taxon>Pezizomycotina</taxon>
        <taxon>Eurotiomycetes</taxon>
        <taxon>Eurotiomycetidae</taxon>
        <taxon>Eurotiales</taxon>
        <taxon>Aspergillaceae</taxon>
        <taxon>Aspergillus</taxon>
        <taxon>Aspergillus subgen. Fumigati</taxon>
    </lineage>
</organism>
<keyword evidence="7" id="KW-0031">Aminopeptidase</keyword>
<dbReference type="FunFam" id="3.30.540.30:FF:000001">
    <property type="entry name" value="Dipeptidyl peptidase 3"/>
    <property type="match status" value="1"/>
</dbReference>
<dbReference type="GO" id="GO:0005737">
    <property type="term" value="C:cytoplasm"/>
    <property type="evidence" value="ECO:0007669"/>
    <property type="project" value="UniProtKB-SubCell"/>
</dbReference>
<protein>
    <recommendedName>
        <fullName evidence="6">Dipeptidyl peptidase 3</fullName>
        <ecNumber evidence="5">3.4.14.4</ecNumber>
    </recommendedName>
    <alternativeName>
        <fullName evidence="14">Dipeptidyl aminopeptidase III</fullName>
    </alternativeName>
    <alternativeName>
        <fullName evidence="15">Dipeptidyl peptidase III</fullName>
    </alternativeName>
</protein>
<dbReference type="Gene3D" id="1.10.510.10">
    <property type="entry name" value="Transferase(Phosphotransferase) domain 1"/>
    <property type="match status" value="1"/>
</dbReference>
<keyword evidence="9" id="KW-0645">Protease</keyword>
<sequence length="1988" mass="217840">MFSSALKTLSSNISANYQISPHPTAVSGPWRIHDGKKKSTGTTASVFIFDKKVLEYRPSGLGGRSGSSLKKLQEDVVERLKREASNLARLRHPSVLQVLEPVEETRGGGLMFVTEPITTSLAGLLREKDEQERTSRTGSRASHYMVEEANGTRRRRELEIDELEIQKGLLQVAKGLEFLHESAGLVHGNLNPEAIYINAKFDWKISGLGFAGPPNSTESRSSLPPLALSEVLYQDPRLPQSVQLNLDYTSPDFALDSNVTTAADMFSLGLVIIALYNSPHVSPLQTNSNLSSYKKLLSSPSSTPSQGNNFLCSGTIPKDLLSHLLPKLITRRPAQRLNAREFQQSQYFDNILVSTIRFLESLPAKNANEKSQFMRGLQRVLPEFPPTVLERKVLGALLEELKDRELLPLILQNVFAILHRVSNARRTLPEKVIPRLKEIFLAHQSSKGTVQERDSKKDAGLMVVLENMNVVAENCSGKEFKDDILPLIRLGLDSPTHSLVDAAIKCLPVILPVLDFSTVKNEVFPPIGSTFSRTSSLAIKVRCLEAFTVLCGGTTDEALSEDGLTGIAAVKKATSVKSSILDKYTIQEKLVPSLKAIKTKEPAVMMAALKVFRQIGTIADTEFLALEVLPILWAFSLGPLLSLRQFEEYMTVIKGLSSKIESEQTKKLQELSSGTDAAGFQSGLGSSLSMSNDLMQSDVDTTRNNFERLVLGRESATPSSQGLDPWQELVSQAPEPQSSAQKQAPSAFSWSSVSRGDPQSNINARSVTPDYNMSSFPSLEPVSRQKSPMAQTVPALQPSLSTAWGLPASPNNQHNVQGNGIGNMTGLSMGALTGMKSPNSPASGPATQQSPSYSAFTIPPPPSASNMAASFASSVGSTPTGRASLTRNTTAPANSLNPKSISMQSSQKQGLDKAAFEGTRITLRQVSPESEPIYDLIISLYNACNGDWASLAQKTKVSDEHLRFFLEYAAQFLGNCGNYKGFGDSKFIPRLPVAAFEALASVTSETKAAFEKANSTGGGIYETSDQSLMHLGYPEGGHMTTYYPDSPSITKDEITAIGDLMEQKGLPLENTRLKKLPSGDFELWIASGVSSPPSRDRDLGDIKSLDLDGKLKGKKVQFVFGDHREEMAKIAHSVKQASLNAANENQKGMLDAYAFSFGSGSIEAFKKAQRIWVKDQKPILETNLGFVETYRDPHGVRGEWEGFVALVNLERTRAFGKLVDSAESMIPKLPWSKDFEKDKFLSPDFTSLEVLSFQSSGIPAGINLPNYDDIRQNLGFKNVSLGNVLSAKAPNEPVPFIPEKDLEVYRRCRDPAFEVQVGIHELLGHGTGKLLQETAPGKYNFDVSNPPVSPVTNKPVTTWYKPGQTWSSAFGAIASSYEECRAECVAMVLSCDFEILKIFGFGNGEVDLHNEAGDVLFAAYLQMARAGLVALEFWDPKTQKWGQAHMQARYSIFRTFLDAGDDFVKLAYSKEDLSDLEIHLDRSKILTHGRPAVERYLQKLHIYKSTADIDAGKKLYDDITSVDDWWGTKVRDIVLKNKIPQSGHLDTLLWQSSSTGSPITARPPHLTYPQVEEEDDDDFYTAPPPHSPCSEASSSSFVSSRPPPFSSLVFNTVTDHSLAKVTVTESGSDSLSTLAPLPRLEETQYHDSSSPIVTETKAFFQKGESSGAKSAEDGEPPPPYTEGSSPIESFTYVMAAAGGPSSIITQVQQAGGPPINTLGDIGGDEHITLELRGTRFTLSRDELLTLPEFVLLSLFPNGLLPDGHMGTFHEGDIYPVDYDPTSLQYMLDFFRSVAQSIPSSSPSASTSPELEMSETVLGSPRDILQDRAGIIVLREDLDFYAIPPHPDIDHTEMMEVKRAVGRALLKQDGIFSGLKKSDEAGSTEQHLIEMLTAGGFERDDRWGHRAPEPNKAVICSLALAKLRTDVRGDLSNNNAVGMAQKLLLFWRKPARRCWWEGVELENVDGVEGKVKVWIRRVWTLEMSVIGLR</sequence>
<evidence type="ECO:0000256" key="4">
    <source>
        <dbReference type="ARBA" id="ARBA00010200"/>
    </source>
</evidence>
<dbReference type="Gene3D" id="3.30.540.30">
    <property type="match status" value="2"/>
</dbReference>
<dbReference type="CDD" id="cd14011">
    <property type="entry name" value="PK_SCY1_like"/>
    <property type="match status" value="1"/>
</dbReference>
<evidence type="ECO:0000256" key="6">
    <source>
        <dbReference type="ARBA" id="ARBA00014713"/>
    </source>
</evidence>
<evidence type="ECO:0000256" key="5">
    <source>
        <dbReference type="ARBA" id="ARBA00012063"/>
    </source>
</evidence>
<gene>
    <name evidence="18" type="ORF">CNMCM5793_001662</name>
    <name evidence="19" type="ORF">CNMCM6106_000599</name>
</gene>
<comment type="subcellular location">
    <subcellularLocation>
        <location evidence="3">Cytoplasm</location>
    </subcellularLocation>
</comment>
<feature type="compositionally biased region" description="Polar residues" evidence="16">
    <location>
        <begin position="734"/>
        <end position="777"/>
    </location>
</feature>
<evidence type="ECO:0000256" key="14">
    <source>
        <dbReference type="ARBA" id="ARBA00031288"/>
    </source>
</evidence>
<evidence type="ECO:0000256" key="1">
    <source>
        <dbReference type="ARBA" id="ARBA00001336"/>
    </source>
</evidence>
<dbReference type="GO" id="GO:0004672">
    <property type="term" value="F:protein kinase activity"/>
    <property type="evidence" value="ECO:0007669"/>
    <property type="project" value="InterPro"/>
</dbReference>
<dbReference type="EMBL" id="JACBAD010002117">
    <property type="protein sequence ID" value="KAF7115235.1"/>
    <property type="molecule type" value="Genomic_DNA"/>
</dbReference>
<dbReference type="SUPFAM" id="SSF56112">
    <property type="entry name" value="Protein kinase-like (PK-like)"/>
    <property type="match status" value="1"/>
</dbReference>
<evidence type="ECO:0000313" key="19">
    <source>
        <dbReference type="EMBL" id="KAF7156567.1"/>
    </source>
</evidence>
<keyword evidence="8" id="KW-0963">Cytoplasm</keyword>
<feature type="region of interest" description="Disordered" evidence="16">
    <location>
        <begin position="867"/>
        <end position="908"/>
    </location>
</feature>
<evidence type="ECO:0000256" key="11">
    <source>
        <dbReference type="ARBA" id="ARBA00022801"/>
    </source>
</evidence>
<feature type="domain" description="Protein kinase" evidence="17">
    <location>
        <begin position="32"/>
        <end position="348"/>
    </location>
</feature>
<feature type="compositionally biased region" description="Polar residues" evidence="16">
    <location>
        <begin position="836"/>
        <end position="854"/>
    </location>
</feature>
<dbReference type="InterPro" id="IPR016024">
    <property type="entry name" value="ARM-type_fold"/>
</dbReference>
<comment type="cofactor">
    <cofactor evidence="2">
        <name>Zn(2+)</name>
        <dbReference type="ChEBI" id="CHEBI:29105"/>
    </cofactor>
</comment>
<feature type="region of interest" description="Disordered" evidence="16">
    <location>
        <begin position="1573"/>
        <end position="1597"/>
    </location>
</feature>
<evidence type="ECO:0000256" key="9">
    <source>
        <dbReference type="ARBA" id="ARBA00022670"/>
    </source>
</evidence>
<evidence type="ECO:0000313" key="20">
    <source>
        <dbReference type="Proteomes" id="UP000630445"/>
    </source>
</evidence>
<dbReference type="EC" id="3.4.14.4" evidence="5"/>
<dbReference type="GO" id="GO:0005524">
    <property type="term" value="F:ATP binding"/>
    <property type="evidence" value="ECO:0007669"/>
    <property type="project" value="InterPro"/>
</dbReference>
<dbReference type="SUPFAM" id="SSF48371">
    <property type="entry name" value="ARM repeat"/>
    <property type="match status" value="1"/>
</dbReference>
<dbReference type="InterPro" id="IPR011009">
    <property type="entry name" value="Kinase-like_dom_sf"/>
</dbReference>
<evidence type="ECO:0000256" key="2">
    <source>
        <dbReference type="ARBA" id="ARBA00001947"/>
    </source>
</evidence>
<evidence type="ECO:0000313" key="18">
    <source>
        <dbReference type="EMBL" id="KAF7115235.1"/>
    </source>
</evidence>
<dbReference type="PANTHER" id="PTHR23422">
    <property type="entry name" value="DIPEPTIDYL PEPTIDASE III-RELATED"/>
    <property type="match status" value="1"/>
</dbReference>
<evidence type="ECO:0000256" key="7">
    <source>
        <dbReference type="ARBA" id="ARBA00022438"/>
    </source>
</evidence>
<dbReference type="InterPro" id="IPR011333">
    <property type="entry name" value="SKP1/BTB/POZ_sf"/>
</dbReference>
<dbReference type="Proteomes" id="UP000630445">
    <property type="component" value="Unassembled WGS sequence"/>
</dbReference>
<name>A0A8H6UJE1_9EURO</name>
<dbReference type="Gene3D" id="1.25.10.10">
    <property type="entry name" value="Leucine-rich Repeat Variant"/>
    <property type="match status" value="1"/>
</dbReference>
<evidence type="ECO:0000259" key="17">
    <source>
        <dbReference type="PROSITE" id="PS50011"/>
    </source>
</evidence>
<feature type="compositionally biased region" description="Polar residues" evidence="16">
    <location>
        <begin position="809"/>
        <end position="818"/>
    </location>
</feature>
<feature type="region of interest" description="Disordered" evidence="16">
    <location>
        <begin position="730"/>
        <end position="854"/>
    </location>
</feature>
<dbReference type="SUPFAM" id="SSF54695">
    <property type="entry name" value="POZ domain"/>
    <property type="match status" value="1"/>
</dbReference>
<evidence type="ECO:0000256" key="3">
    <source>
        <dbReference type="ARBA" id="ARBA00004496"/>
    </source>
</evidence>
<dbReference type="PANTHER" id="PTHR23422:SF11">
    <property type="entry name" value="DIPEPTIDYL PEPTIDASE 3"/>
    <property type="match status" value="1"/>
</dbReference>
<evidence type="ECO:0000313" key="21">
    <source>
        <dbReference type="Proteomes" id="UP000662466"/>
    </source>
</evidence>
<keyword evidence="12" id="KW-0862">Zinc</keyword>
<keyword evidence="11" id="KW-0378">Hydrolase</keyword>
<dbReference type="GO" id="GO:0004177">
    <property type="term" value="F:aminopeptidase activity"/>
    <property type="evidence" value="ECO:0007669"/>
    <property type="project" value="UniProtKB-KW"/>
</dbReference>
<evidence type="ECO:0000256" key="12">
    <source>
        <dbReference type="ARBA" id="ARBA00022833"/>
    </source>
</evidence>
<dbReference type="Gene3D" id="3.30.200.20">
    <property type="entry name" value="Phosphorylase Kinase, domain 1"/>
    <property type="match status" value="1"/>
</dbReference>
<comment type="caution">
    <text evidence="19">The sequence shown here is derived from an EMBL/GenBank/DDBJ whole genome shotgun (WGS) entry which is preliminary data.</text>
</comment>